<feature type="region of interest" description="Disordered" evidence="1">
    <location>
        <begin position="62"/>
        <end position="96"/>
    </location>
</feature>
<comment type="caution">
    <text evidence="2">The sequence shown here is derived from an EMBL/GenBank/DDBJ whole genome shotgun (WGS) entry which is preliminary data.</text>
</comment>
<evidence type="ECO:0000313" key="2">
    <source>
        <dbReference type="EMBL" id="GAG69149.1"/>
    </source>
</evidence>
<feature type="compositionally biased region" description="Acidic residues" evidence="1">
    <location>
        <begin position="63"/>
        <end position="77"/>
    </location>
</feature>
<reference evidence="2" key="1">
    <citation type="journal article" date="2014" name="Front. Microbiol.">
        <title>High frequency of phylogenetically diverse reductive dehalogenase-homologous genes in deep subseafloor sedimentary metagenomes.</title>
        <authorList>
            <person name="Kawai M."/>
            <person name="Futagami T."/>
            <person name="Toyoda A."/>
            <person name="Takaki Y."/>
            <person name="Nishi S."/>
            <person name="Hori S."/>
            <person name="Arai W."/>
            <person name="Tsubouchi T."/>
            <person name="Morono Y."/>
            <person name="Uchiyama I."/>
            <person name="Ito T."/>
            <person name="Fujiyama A."/>
            <person name="Inagaki F."/>
            <person name="Takami H."/>
        </authorList>
    </citation>
    <scope>NUCLEOTIDE SEQUENCE</scope>
    <source>
        <strain evidence="2">Expedition CK06-06</strain>
    </source>
</reference>
<name>X0ZIG0_9ZZZZ</name>
<gene>
    <name evidence="2" type="ORF">S01H4_18342</name>
</gene>
<dbReference type="AlphaFoldDB" id="X0ZIG0"/>
<protein>
    <submittedName>
        <fullName evidence="2">Uncharacterized protein</fullName>
    </submittedName>
</protein>
<proteinExistence type="predicted"/>
<sequence length="131" mass="14577">MVELDLDLISTSAGTMFRDILNPQSLTGGIPDEMMENTTVYSIQSILQAMGAEDAYEMVNVEQYEEEPEEEPEEAEIAEQKPEGQPLPEWPDEDVPITDEDVDAAIAWMKKMDPEIAAMLQAKVDEGEARG</sequence>
<evidence type="ECO:0000256" key="1">
    <source>
        <dbReference type="SAM" id="MobiDB-lite"/>
    </source>
</evidence>
<accession>X0ZIG0</accession>
<organism evidence="2">
    <name type="scientific">marine sediment metagenome</name>
    <dbReference type="NCBI Taxonomy" id="412755"/>
    <lineage>
        <taxon>unclassified sequences</taxon>
        <taxon>metagenomes</taxon>
        <taxon>ecological metagenomes</taxon>
    </lineage>
</organism>
<dbReference type="EMBL" id="BART01008124">
    <property type="protein sequence ID" value="GAG69149.1"/>
    <property type="molecule type" value="Genomic_DNA"/>
</dbReference>